<name>A0A1X4G6I7_9CYAN</name>
<dbReference type="Pfam" id="PF08241">
    <property type="entry name" value="Methyltransf_11"/>
    <property type="match status" value="1"/>
</dbReference>
<evidence type="ECO:0000313" key="3">
    <source>
        <dbReference type="Proteomes" id="UP000192997"/>
    </source>
</evidence>
<sequence>MSTFCGEGGKLLEVGCGEGKRLEWIQKSLDIECHGIDPSDKAVTIAQEIGVRAVRGTADHLPYPDETFDFLVFGFCLYLCDRDDLFRIA</sequence>
<dbReference type="Proteomes" id="UP000192997">
    <property type="component" value="Unassembled WGS sequence"/>
</dbReference>
<dbReference type="SUPFAM" id="SSF53335">
    <property type="entry name" value="S-adenosyl-L-methionine-dependent methyltransferases"/>
    <property type="match status" value="1"/>
</dbReference>
<proteinExistence type="predicted"/>
<dbReference type="RefSeq" id="WP_085728283.1">
    <property type="nucleotide sequence ID" value="NZ_NBYN01000043.1"/>
</dbReference>
<protein>
    <recommendedName>
        <fullName evidence="1">Methyltransferase type 11 domain-containing protein</fullName>
    </recommendedName>
</protein>
<feature type="domain" description="Methyltransferase type 11" evidence="1">
    <location>
        <begin position="12"/>
        <end position="84"/>
    </location>
</feature>
<dbReference type="InterPro" id="IPR029063">
    <property type="entry name" value="SAM-dependent_MTases_sf"/>
</dbReference>
<dbReference type="GO" id="GO:0008757">
    <property type="term" value="F:S-adenosylmethionine-dependent methyltransferase activity"/>
    <property type="evidence" value="ECO:0007669"/>
    <property type="project" value="InterPro"/>
</dbReference>
<accession>A0A1X4G6I7</accession>
<dbReference type="EMBL" id="NBYN01000043">
    <property type="protein sequence ID" value="OSO90613.1"/>
    <property type="molecule type" value="Genomic_DNA"/>
</dbReference>
<dbReference type="Gene3D" id="3.40.50.150">
    <property type="entry name" value="Vaccinia Virus protein VP39"/>
    <property type="match status" value="1"/>
</dbReference>
<evidence type="ECO:0000259" key="1">
    <source>
        <dbReference type="Pfam" id="PF08241"/>
    </source>
</evidence>
<organism evidence="2 3">
    <name type="scientific">Cylindrospermopsis raciborskii CENA303</name>
    <dbReference type="NCBI Taxonomy" id="1170769"/>
    <lineage>
        <taxon>Bacteria</taxon>
        <taxon>Bacillati</taxon>
        <taxon>Cyanobacteriota</taxon>
        <taxon>Cyanophyceae</taxon>
        <taxon>Nostocales</taxon>
        <taxon>Aphanizomenonaceae</taxon>
        <taxon>Cylindrospermopsis</taxon>
    </lineage>
</organism>
<dbReference type="InterPro" id="IPR013216">
    <property type="entry name" value="Methyltransf_11"/>
</dbReference>
<gene>
    <name evidence="2" type="ORF">B7O87_09335</name>
</gene>
<dbReference type="CDD" id="cd02440">
    <property type="entry name" value="AdoMet_MTases"/>
    <property type="match status" value="1"/>
</dbReference>
<reference evidence="3" key="1">
    <citation type="submission" date="2017-04" db="EMBL/GenBank/DDBJ databases">
        <authorList>
            <person name="Abreu V.A."/>
            <person name="Popin R.V."/>
            <person name="Rigonato J."/>
            <person name="Andreote A.P."/>
            <person name="Schaker P.C."/>
            <person name="Hoff-Risseti C."/>
            <person name="Alvarenga D.O."/>
            <person name="Varani A.M."/>
            <person name="Fiore M.F."/>
        </authorList>
    </citation>
    <scope>NUCLEOTIDE SEQUENCE [LARGE SCALE GENOMIC DNA]</scope>
    <source>
        <strain evidence="3">CENA303</strain>
    </source>
</reference>
<dbReference type="AlphaFoldDB" id="A0A1X4G6I7"/>
<evidence type="ECO:0000313" key="2">
    <source>
        <dbReference type="EMBL" id="OSO90613.1"/>
    </source>
</evidence>
<comment type="caution">
    <text evidence="2">The sequence shown here is derived from an EMBL/GenBank/DDBJ whole genome shotgun (WGS) entry which is preliminary data.</text>
</comment>